<accession>A9KXH1</accession>
<sequence>MLSIEVNNQSKVRVKNEKAKTISSDYLQNCTKNRYRKKAISDSIIHTHLHGCGSGQVQQAIYALQTALCINTKTLVPQTMSTQEEFLAIKYAAGILHTKDIIEHVNSQLDKGIWSDVFLEILDCDPKGWGCISTLFEKYLKEIGVLIPTIEEAARELVEHHVLLIASGTVMPCVQFKKLLEEIDNYDYYSKTKDYLGDNLGIHQMYGWYYEDYCTVDQINQGILEASKVWVTTYAKKH</sequence>
<protein>
    <submittedName>
        <fullName evidence="1">Uncharacterized protein</fullName>
    </submittedName>
</protein>
<gene>
    <name evidence="1" type="ordered locus">Sbal195_1738</name>
</gene>
<reference evidence="1 2" key="1">
    <citation type="submission" date="2007-11" db="EMBL/GenBank/DDBJ databases">
        <title>Complete sequence of chromosome of Shewanella baltica OS195.</title>
        <authorList>
            <consortium name="US DOE Joint Genome Institute"/>
            <person name="Copeland A."/>
            <person name="Lucas S."/>
            <person name="Lapidus A."/>
            <person name="Barry K."/>
            <person name="Glavina del Rio T."/>
            <person name="Dalin E."/>
            <person name="Tice H."/>
            <person name="Pitluck S."/>
            <person name="Chain P."/>
            <person name="Malfatti S."/>
            <person name="Shin M."/>
            <person name="Vergez L."/>
            <person name="Schmutz J."/>
            <person name="Larimer F."/>
            <person name="Land M."/>
            <person name="Hauser L."/>
            <person name="Kyrpides N."/>
            <person name="Kim E."/>
            <person name="Brettar I."/>
            <person name="Rodrigues J."/>
            <person name="Konstantinidis K."/>
            <person name="Klappenbach J."/>
            <person name="Hofle M."/>
            <person name="Tiedje J."/>
            <person name="Richardson P."/>
        </authorList>
    </citation>
    <scope>NUCLEOTIDE SEQUENCE [LARGE SCALE GENOMIC DNA]</scope>
    <source>
        <strain evidence="1 2">OS195</strain>
    </source>
</reference>
<proteinExistence type="predicted"/>
<evidence type="ECO:0000313" key="2">
    <source>
        <dbReference type="Proteomes" id="UP000000770"/>
    </source>
</evidence>
<organism evidence="1 2">
    <name type="scientific">Shewanella baltica (strain OS195)</name>
    <dbReference type="NCBI Taxonomy" id="399599"/>
    <lineage>
        <taxon>Bacteria</taxon>
        <taxon>Pseudomonadati</taxon>
        <taxon>Pseudomonadota</taxon>
        <taxon>Gammaproteobacteria</taxon>
        <taxon>Alteromonadales</taxon>
        <taxon>Shewanellaceae</taxon>
        <taxon>Shewanella</taxon>
    </lineage>
</organism>
<dbReference type="KEGG" id="sbn:Sbal195_1738"/>
<name>A9KXH1_SHEB9</name>
<dbReference type="HOGENOM" id="CLU_1165190_0_0_6"/>
<dbReference type="AlphaFoldDB" id="A9KXH1"/>
<dbReference type="EMBL" id="CP000891">
    <property type="protein sequence ID" value="ABX48910.1"/>
    <property type="molecule type" value="Genomic_DNA"/>
</dbReference>
<dbReference type="Proteomes" id="UP000000770">
    <property type="component" value="Chromosome"/>
</dbReference>
<dbReference type="GeneID" id="11771959"/>
<evidence type="ECO:0000313" key="1">
    <source>
        <dbReference type="EMBL" id="ABX48910.1"/>
    </source>
</evidence>
<dbReference type="RefSeq" id="WP_012196893.1">
    <property type="nucleotide sequence ID" value="NC_009997.1"/>
</dbReference>